<dbReference type="EMBL" id="VAUV01000020">
    <property type="protein sequence ID" value="TLD68755.1"/>
    <property type="molecule type" value="Genomic_DNA"/>
</dbReference>
<dbReference type="InterPro" id="IPR011429">
    <property type="entry name" value="Cyt_c_Planctomycete-type"/>
</dbReference>
<gene>
    <name evidence="4" type="ORF">FEM03_21345</name>
</gene>
<organism evidence="4 5">
    <name type="scientific">Phragmitibacter flavus</name>
    <dbReference type="NCBI Taxonomy" id="2576071"/>
    <lineage>
        <taxon>Bacteria</taxon>
        <taxon>Pseudomonadati</taxon>
        <taxon>Verrucomicrobiota</taxon>
        <taxon>Verrucomicrobiia</taxon>
        <taxon>Verrucomicrobiales</taxon>
        <taxon>Verrucomicrobiaceae</taxon>
        <taxon>Phragmitibacter</taxon>
    </lineage>
</organism>
<comment type="caution">
    <text evidence="4">The sequence shown here is derived from an EMBL/GenBank/DDBJ whole genome shotgun (WGS) entry which is preliminary data.</text>
</comment>
<dbReference type="Pfam" id="PF07587">
    <property type="entry name" value="PSD1"/>
    <property type="match status" value="1"/>
</dbReference>
<proteinExistence type="predicted"/>
<dbReference type="Pfam" id="PF07583">
    <property type="entry name" value="PSCyt2"/>
    <property type="match status" value="1"/>
</dbReference>
<dbReference type="InterPro" id="IPR011444">
    <property type="entry name" value="DUF1549"/>
</dbReference>
<protein>
    <submittedName>
        <fullName evidence="4">DUF1549 domain-containing protein</fullName>
    </submittedName>
</protein>
<evidence type="ECO:0000313" key="5">
    <source>
        <dbReference type="Proteomes" id="UP000306196"/>
    </source>
</evidence>
<dbReference type="Pfam" id="PF07635">
    <property type="entry name" value="PSCyt1"/>
    <property type="match status" value="1"/>
</dbReference>
<feature type="domain" description="DUF1549" evidence="1">
    <location>
        <begin position="132"/>
        <end position="338"/>
    </location>
</feature>
<evidence type="ECO:0000259" key="1">
    <source>
        <dbReference type="Pfam" id="PF07583"/>
    </source>
</evidence>
<dbReference type="PANTHER" id="PTHR35889:SF3">
    <property type="entry name" value="F-BOX DOMAIN-CONTAINING PROTEIN"/>
    <property type="match status" value="1"/>
</dbReference>
<keyword evidence="5" id="KW-1185">Reference proteome</keyword>
<evidence type="ECO:0000259" key="2">
    <source>
        <dbReference type="Pfam" id="PF07587"/>
    </source>
</evidence>
<evidence type="ECO:0000259" key="3">
    <source>
        <dbReference type="Pfam" id="PF07635"/>
    </source>
</evidence>
<feature type="domain" description="DUF1553" evidence="2">
    <location>
        <begin position="515"/>
        <end position="772"/>
    </location>
</feature>
<dbReference type="GO" id="GO:0009055">
    <property type="term" value="F:electron transfer activity"/>
    <property type="evidence" value="ECO:0007669"/>
    <property type="project" value="InterPro"/>
</dbReference>
<dbReference type="InterPro" id="IPR022655">
    <property type="entry name" value="DUF1553"/>
</dbReference>
<sequence length="827" mass="93151">MTLAGPASAAPAPISYNRDIRPILSENCFYCHGQDGNQRKADLQLNTLKGQRADGNIIPGKPDESRLIQRILSDDADELMPPPDSHRTLTQSQKDLIIEWVAQGAPFENHWAFEAPTRPAVPTDISGPIRNEIDRFVLAKLREHHLQPSPEADRSTLLRRVTLDLTGLPPTLDELNAFLADTSPDAYEKVVDRLLQSPHYGERMALPWLDAARYADSNGFQQDGDTFQWIWRDWVVKALNADMPFDQFSIEQLAGDLLPNPTNDQKIATAFNRNHLINGEGGAIAEEQRNVILFDRVDVTSTTWLGLTVACAQCHDHKYDPITHRDYFSLMAAFNNVSETGRAGGGGSRIRSAPPLLELKTPEFDLGLAALKQKTADAITAAEPDWESQRNQLQLKWEDQILASTDPLEENWKRLIEAARDTKPNTYAGGRVRVEFDSVRLPKLKGHDPIKRIVAAKLAEETFAKDELPRVMIMDEKQPRETHVLDRGDYLSPTEKVTINTPAFLPPLPADAPKNRLGIAQWLFLPEHPLTARVQVNRMWQHFFGTGLVKTSEDLGVQSEVPIHQDLLDWLAVEFRDNGWRIKPLHRLIVTSHTYRQSSRITPQQLEHDRDNRLMARASRLRLPSMILRDLALSASGLLNPQLNGKPVYPYQPEGIWDGLAITKERDFTYPQSTGSDLYRRSLYTFWRRTVAPANMFDASTRQICNVKPSLTNTPLHALTTLNDPTWVEASRVLAANLIRQTADTDIRLTLAWQHCISREPTTADLSRLRQMLDRQLEHFQSDPSAAKKLLTVGATPTSPELDASHHAAWTSVCLAILNLDAALTRE</sequence>
<feature type="domain" description="Cytochrome C Planctomycete-type" evidence="3">
    <location>
        <begin position="28"/>
        <end position="84"/>
    </location>
</feature>
<accession>A0A5R8KA24</accession>
<dbReference type="Proteomes" id="UP000306196">
    <property type="component" value="Unassembled WGS sequence"/>
</dbReference>
<evidence type="ECO:0000313" key="4">
    <source>
        <dbReference type="EMBL" id="TLD68755.1"/>
    </source>
</evidence>
<dbReference type="AlphaFoldDB" id="A0A5R8KA24"/>
<dbReference type="PANTHER" id="PTHR35889">
    <property type="entry name" value="CYCLOINULO-OLIGOSACCHARIDE FRUCTANOTRANSFERASE-RELATED"/>
    <property type="match status" value="1"/>
</dbReference>
<dbReference type="OrthoDB" id="175422at2"/>
<name>A0A5R8KA24_9BACT</name>
<dbReference type="InterPro" id="IPR036909">
    <property type="entry name" value="Cyt_c-like_dom_sf"/>
</dbReference>
<dbReference type="SUPFAM" id="SSF46626">
    <property type="entry name" value="Cytochrome c"/>
    <property type="match status" value="1"/>
</dbReference>
<dbReference type="GO" id="GO:0020037">
    <property type="term" value="F:heme binding"/>
    <property type="evidence" value="ECO:0007669"/>
    <property type="project" value="InterPro"/>
</dbReference>
<reference evidence="4 5" key="1">
    <citation type="submission" date="2019-05" db="EMBL/GenBank/DDBJ databases">
        <title>Verrucobacter flavum gen. nov., sp. nov. a new member of the family Verrucomicrobiaceae.</title>
        <authorList>
            <person name="Szuroczki S."/>
            <person name="Abbaszade G."/>
            <person name="Szabo A."/>
            <person name="Felfoldi T."/>
            <person name="Schumann P."/>
            <person name="Boka K."/>
            <person name="Keki Z."/>
            <person name="Toumi M."/>
            <person name="Toth E."/>
        </authorList>
    </citation>
    <scope>NUCLEOTIDE SEQUENCE [LARGE SCALE GENOMIC DNA]</scope>
    <source>
        <strain evidence="4 5">MG-N-17</strain>
    </source>
</reference>